<accession>A0A5A7VEP3</accession>
<evidence type="ECO:0000313" key="1">
    <source>
        <dbReference type="EMBL" id="KAA0064201.1"/>
    </source>
</evidence>
<protein>
    <submittedName>
        <fullName evidence="1">Uncharacterized protein</fullName>
    </submittedName>
</protein>
<sequence length="193" mass="22500">MMPTHHDSTISMEQSVLVYCIMEHLLVNIGKIISKHIIAWVKHPHEARHFMHLIERLCLKACLSLEQLPYVEVKDGVWNTTTLHRIIFVHKNKVKFKCLKTKQDGLSATRKGVVQEEVNNPLQRKLEINPEVDSKTRLPSPPKSTLKDFMRLEQKKETIRGGEDEVDKDYIFKFMEIFICKPLENGIEDIIKC</sequence>
<dbReference type="OrthoDB" id="1714944at2759"/>
<name>A0A5A7VEP3_CUCMM</name>
<dbReference type="AlphaFoldDB" id="A0A5A7VEP3"/>
<organism evidence="1 2">
    <name type="scientific">Cucumis melo var. makuwa</name>
    <name type="common">Oriental melon</name>
    <dbReference type="NCBI Taxonomy" id="1194695"/>
    <lineage>
        <taxon>Eukaryota</taxon>
        <taxon>Viridiplantae</taxon>
        <taxon>Streptophyta</taxon>
        <taxon>Embryophyta</taxon>
        <taxon>Tracheophyta</taxon>
        <taxon>Spermatophyta</taxon>
        <taxon>Magnoliopsida</taxon>
        <taxon>eudicotyledons</taxon>
        <taxon>Gunneridae</taxon>
        <taxon>Pentapetalae</taxon>
        <taxon>rosids</taxon>
        <taxon>fabids</taxon>
        <taxon>Cucurbitales</taxon>
        <taxon>Cucurbitaceae</taxon>
        <taxon>Benincaseae</taxon>
        <taxon>Cucumis</taxon>
    </lineage>
</organism>
<reference evidence="1 2" key="1">
    <citation type="submission" date="2019-08" db="EMBL/GenBank/DDBJ databases">
        <title>Draft genome sequences of two oriental melons (Cucumis melo L. var makuwa).</title>
        <authorList>
            <person name="Kwon S.-Y."/>
        </authorList>
    </citation>
    <scope>NUCLEOTIDE SEQUENCE [LARGE SCALE GENOMIC DNA]</scope>
    <source>
        <strain evidence="2">cv. SW 3</strain>
        <tissue evidence="1">Leaf</tissue>
    </source>
</reference>
<dbReference type="Proteomes" id="UP000321393">
    <property type="component" value="Unassembled WGS sequence"/>
</dbReference>
<evidence type="ECO:0000313" key="2">
    <source>
        <dbReference type="Proteomes" id="UP000321393"/>
    </source>
</evidence>
<comment type="caution">
    <text evidence="1">The sequence shown here is derived from an EMBL/GenBank/DDBJ whole genome shotgun (WGS) entry which is preliminary data.</text>
</comment>
<gene>
    <name evidence="1" type="ORF">E6C27_scaffold548G001430</name>
</gene>
<dbReference type="EMBL" id="SSTE01001908">
    <property type="protein sequence ID" value="KAA0064201.1"/>
    <property type="molecule type" value="Genomic_DNA"/>
</dbReference>
<proteinExistence type="predicted"/>